<evidence type="ECO:0000313" key="1">
    <source>
        <dbReference type="EMBL" id="SOC48885.1"/>
    </source>
</evidence>
<dbReference type="OrthoDB" id="3827359at2"/>
<evidence type="ECO:0000313" key="2">
    <source>
        <dbReference type="Proteomes" id="UP000219435"/>
    </source>
</evidence>
<organism evidence="1 2">
    <name type="scientific">Blastococcus aggregatus</name>
    <dbReference type="NCBI Taxonomy" id="38502"/>
    <lineage>
        <taxon>Bacteria</taxon>
        <taxon>Bacillati</taxon>
        <taxon>Actinomycetota</taxon>
        <taxon>Actinomycetes</taxon>
        <taxon>Geodermatophilales</taxon>
        <taxon>Geodermatophilaceae</taxon>
        <taxon>Blastococcus</taxon>
    </lineage>
</organism>
<gene>
    <name evidence="1" type="ORF">SAMN05660748_1598</name>
</gene>
<dbReference type="Proteomes" id="UP000219435">
    <property type="component" value="Unassembled WGS sequence"/>
</dbReference>
<reference evidence="2" key="1">
    <citation type="submission" date="2017-08" db="EMBL/GenBank/DDBJ databases">
        <authorList>
            <person name="Varghese N."/>
            <person name="Submissions S."/>
        </authorList>
    </citation>
    <scope>NUCLEOTIDE SEQUENCE [LARGE SCALE GENOMIC DNA]</scope>
    <source>
        <strain evidence="2">DSM 4725</strain>
    </source>
</reference>
<dbReference type="AlphaFoldDB" id="A0A285V420"/>
<accession>A0A285V420</accession>
<dbReference type="RefSeq" id="WP_097194874.1">
    <property type="nucleotide sequence ID" value="NZ_OBQI01000002.1"/>
</dbReference>
<protein>
    <submittedName>
        <fullName evidence="1">Uncharacterized protein</fullName>
    </submittedName>
</protein>
<sequence length="189" mass="20021">MRWQQLFADLEARFEAEQDAADRAETASRVRHEVGALRWADRVAGALGAPVVLQCRGAGPVAGTLGDVGSDWLLLVDDQGRENLVASAAVRAIGGLGRRTAPAEEVGPVRGRLDLRRALRGLARDRAAVQIVLDDGTSLVGTIDRVGADYVELAEHAADLHRRAEAVQGVRTVVLDAVVVVRSVLPGPG</sequence>
<dbReference type="EMBL" id="OBQI01000002">
    <property type="protein sequence ID" value="SOC48885.1"/>
    <property type="molecule type" value="Genomic_DNA"/>
</dbReference>
<proteinExistence type="predicted"/>
<keyword evidence="2" id="KW-1185">Reference proteome</keyword>
<name>A0A285V420_9ACTN</name>